<dbReference type="EMBL" id="JAATIT010000002">
    <property type="protein sequence ID" value="NJB89966.1"/>
    <property type="molecule type" value="Genomic_DNA"/>
</dbReference>
<keyword evidence="2" id="KW-1185">Reference proteome</keyword>
<dbReference type="AlphaFoldDB" id="A0A7X5XRZ9"/>
<organism evidence="1 2">
    <name type="scientific">Sphingopyxis italica</name>
    <dbReference type="NCBI Taxonomy" id="1129133"/>
    <lineage>
        <taxon>Bacteria</taxon>
        <taxon>Pseudomonadati</taxon>
        <taxon>Pseudomonadota</taxon>
        <taxon>Alphaproteobacteria</taxon>
        <taxon>Sphingomonadales</taxon>
        <taxon>Sphingomonadaceae</taxon>
        <taxon>Sphingopyxis</taxon>
    </lineage>
</organism>
<evidence type="ECO:0000313" key="2">
    <source>
        <dbReference type="Proteomes" id="UP000535078"/>
    </source>
</evidence>
<dbReference type="RefSeq" id="WP_167921412.1">
    <property type="nucleotide sequence ID" value="NZ_JAATIT010000002.1"/>
</dbReference>
<dbReference type="Proteomes" id="UP000535078">
    <property type="component" value="Unassembled WGS sequence"/>
</dbReference>
<reference evidence="1 2" key="1">
    <citation type="submission" date="2020-03" db="EMBL/GenBank/DDBJ databases">
        <title>Genomic Encyclopedia of Type Strains, Phase IV (KMG-IV): sequencing the most valuable type-strain genomes for metagenomic binning, comparative biology and taxonomic classification.</title>
        <authorList>
            <person name="Goeker M."/>
        </authorList>
    </citation>
    <scope>NUCLEOTIDE SEQUENCE [LARGE SCALE GENOMIC DNA]</scope>
    <source>
        <strain evidence="1 2">DSM 25229</strain>
    </source>
</reference>
<accession>A0A7X5XRZ9</accession>
<gene>
    <name evidence="1" type="ORF">GGR90_002141</name>
</gene>
<comment type="caution">
    <text evidence="1">The sequence shown here is derived from an EMBL/GenBank/DDBJ whole genome shotgun (WGS) entry which is preliminary data.</text>
</comment>
<proteinExistence type="predicted"/>
<evidence type="ECO:0000313" key="1">
    <source>
        <dbReference type="EMBL" id="NJB89966.1"/>
    </source>
</evidence>
<protein>
    <submittedName>
        <fullName evidence="1">Uncharacterized protein</fullName>
    </submittedName>
</protein>
<name>A0A7X5XRZ9_9SPHN</name>
<sequence length="87" mass="9495">MARTAEMMDKVKIGTVDSVRAEGNRLIIRHKDVKTGGLTDSELTRMMTAGLCKAPGIADLVRDGAVVSIELPRNFDYLTIDIDRCSA</sequence>